<dbReference type="OMA" id="SESWERM"/>
<dbReference type="Proteomes" id="UP000694388">
    <property type="component" value="Unplaced"/>
</dbReference>
<feature type="region of interest" description="Disordered" evidence="1">
    <location>
        <begin position="125"/>
        <end position="159"/>
    </location>
</feature>
<dbReference type="Ensembl" id="ENSEBUT00000026078.1">
    <property type="protein sequence ID" value="ENSEBUP00000025502.1"/>
    <property type="gene ID" value="ENSEBUG00000015719.1"/>
</dbReference>
<sequence length="973" mass="108461">MCRHPGFLTNWYRLFLRPPRGLLSRRPVIAFCRWQVLWLGVGRAVVWRGWGAAVWRGDLSPQVRLKLWLRPLRLPTGLELSRPGATPPRLSDLSPLPQLRNEVLWEEFEKICDAFTSALVDRCRPRRGGRNADAPTHPRRPRPDRPDMAGAPGPGYDPQEASRLQKLYRHSRKRAVRVVLGKAEDRYSGGRESVEAFFSRVFSAKNVDPVVISREFSTHVSSTDEARAEGAALIAPVGQREISARLGRMSNSAPGPDRVEYQHLKRMDGACRVTSEIFNRCLRSLRIPASWKQATTVLIHKKGDTGDPENFRPIALQSCLYKLFMAVLADRLRSWALRHSGLSEAQKCSRPSEGCFEHSFLLNTIMKDARRNQKNIFVAWLDLRNAFGSVPHGAIFAALDTMGASAELIDLLRDVYTGASTTFNTDDGPTREVPILSGVKQGCPISPILFNLTIQLIVRAVQASAAAGGHRVKIHGQPVSILAYADDLVVLSRTREGLPSLLDVASANADVLQLEFKPAKCASLSLFCREGVRVGDVSFPIQGRLMPALSREEHYRYLGTPIGVYRDDEDVCSLVTNMMADVLKIKQSLLAPWQKLNAIHTFVQPCLSFTLRADIQTVVQAVRMLSSNGLSLRSIATQQLLSVVHRMIHRVPVESDVDKFLSRSMEGPLANSGYSGQISTLWSRVRSATQRLNVTVRRALLGEPVVTLGHSRECSSNDVCSALREWTREKFAQRFLGLPDQGKVAAALKTDRFANGSSWIHSGSFMRFCDWRFVHQARLNCVPTNAVTHRWSPAAPQGCRRCCYPRETLAHIVDHCPPGMVPIRRRHNMIQSRLVKAIRHGDVYVDQHVPGDPSPHERPDITVVEGNKITIVDVAVPFDNGPDALATCAAAKREKYEGLHNVLVAQGKDVQVLGFIVGAMGSWFPGNESALNRLGISRSYRKLMRRLCCIDAIGGSRDIYIEHMSGQRQHVEV</sequence>
<dbReference type="CDD" id="cd01650">
    <property type="entry name" value="RT_nLTR_like"/>
    <property type="match status" value="1"/>
</dbReference>
<reference evidence="3" key="2">
    <citation type="submission" date="2025-09" db="UniProtKB">
        <authorList>
            <consortium name="Ensembl"/>
        </authorList>
    </citation>
    <scope>IDENTIFICATION</scope>
</reference>
<keyword evidence="4" id="KW-1185">Reference proteome</keyword>
<proteinExistence type="predicted"/>
<accession>A0A8C4R587</accession>
<dbReference type="SUPFAM" id="SSF56672">
    <property type="entry name" value="DNA/RNA polymerases"/>
    <property type="match status" value="1"/>
</dbReference>
<dbReference type="Pfam" id="PF00078">
    <property type="entry name" value="RVT_1"/>
    <property type="match status" value="1"/>
</dbReference>
<evidence type="ECO:0000313" key="4">
    <source>
        <dbReference type="Proteomes" id="UP000694388"/>
    </source>
</evidence>
<protein>
    <recommendedName>
        <fullName evidence="2">Reverse transcriptase domain-containing protein</fullName>
    </recommendedName>
</protein>
<evidence type="ECO:0000259" key="2">
    <source>
        <dbReference type="PROSITE" id="PS50878"/>
    </source>
</evidence>
<organism evidence="3 4">
    <name type="scientific">Eptatretus burgeri</name>
    <name type="common">Inshore hagfish</name>
    <dbReference type="NCBI Taxonomy" id="7764"/>
    <lineage>
        <taxon>Eukaryota</taxon>
        <taxon>Metazoa</taxon>
        <taxon>Chordata</taxon>
        <taxon>Craniata</taxon>
        <taxon>Vertebrata</taxon>
        <taxon>Cyclostomata</taxon>
        <taxon>Myxini</taxon>
        <taxon>Myxiniformes</taxon>
        <taxon>Myxinidae</taxon>
        <taxon>Eptatretinae</taxon>
        <taxon>Eptatretus</taxon>
    </lineage>
</organism>
<dbReference type="GeneTree" id="ENSGT00990000209850"/>
<evidence type="ECO:0000256" key="1">
    <source>
        <dbReference type="SAM" id="MobiDB-lite"/>
    </source>
</evidence>
<dbReference type="PANTHER" id="PTHR19446">
    <property type="entry name" value="REVERSE TRANSCRIPTASES"/>
    <property type="match status" value="1"/>
</dbReference>
<dbReference type="AlphaFoldDB" id="A0A8C4R587"/>
<dbReference type="InterPro" id="IPR000477">
    <property type="entry name" value="RT_dom"/>
</dbReference>
<reference evidence="3" key="1">
    <citation type="submission" date="2025-08" db="UniProtKB">
        <authorList>
            <consortium name="Ensembl"/>
        </authorList>
    </citation>
    <scope>IDENTIFICATION</scope>
</reference>
<dbReference type="InterPro" id="IPR043502">
    <property type="entry name" value="DNA/RNA_pol_sf"/>
</dbReference>
<feature type="domain" description="Reverse transcriptase" evidence="2">
    <location>
        <begin position="280"/>
        <end position="562"/>
    </location>
</feature>
<name>A0A8C4R587_EPTBU</name>
<evidence type="ECO:0000313" key="3">
    <source>
        <dbReference type="Ensembl" id="ENSEBUP00000025502.1"/>
    </source>
</evidence>
<dbReference type="PROSITE" id="PS50878">
    <property type="entry name" value="RT_POL"/>
    <property type="match status" value="1"/>
</dbReference>